<feature type="transmembrane region" description="Helical" evidence="2">
    <location>
        <begin position="40"/>
        <end position="60"/>
    </location>
</feature>
<dbReference type="RefSeq" id="WP_091942886.1">
    <property type="nucleotide sequence ID" value="NZ_FOSV01000003.1"/>
</dbReference>
<dbReference type="EMBL" id="FOSV01000003">
    <property type="protein sequence ID" value="SFK64727.1"/>
    <property type="molecule type" value="Genomic_DNA"/>
</dbReference>
<proteinExistence type="predicted"/>
<sequence>MRRPSQRLAAWIRKRAADVRDGIGASGGTKRRFADSESGIATLEFALLVPVLLLLVYGVAEYVNAADHRNKVSALARTLADLTSQNSTQQITLATMTDNLRAAAPVLAPFDATLATIQISAIGVNAGNATFVCSTWPTTGGLRTKGKTTTVDVPTNFQRSGARFVLAEVQMDYKPLFATIISRLMEKAEAFNFRWSESVAWPVRGGGSQGTGLDAEVVMPNGSPCDPKLT</sequence>
<keyword evidence="2" id="KW-0812">Transmembrane</keyword>
<evidence type="ECO:0000313" key="5">
    <source>
        <dbReference type="Proteomes" id="UP000198804"/>
    </source>
</evidence>
<dbReference type="AlphaFoldDB" id="A0A1I4B9E7"/>
<feature type="region of interest" description="Disordered" evidence="1">
    <location>
        <begin position="211"/>
        <end position="230"/>
    </location>
</feature>
<dbReference type="InterPro" id="IPR012495">
    <property type="entry name" value="TadE-like_dom"/>
</dbReference>
<evidence type="ECO:0000313" key="4">
    <source>
        <dbReference type="EMBL" id="SFK64727.1"/>
    </source>
</evidence>
<keyword evidence="2" id="KW-0472">Membrane</keyword>
<dbReference type="Proteomes" id="UP000198804">
    <property type="component" value="Unassembled WGS sequence"/>
</dbReference>
<gene>
    <name evidence="4" type="ORF">SAMN04488125_10379</name>
</gene>
<keyword evidence="2" id="KW-1133">Transmembrane helix</keyword>
<reference evidence="5" key="1">
    <citation type="submission" date="2016-10" db="EMBL/GenBank/DDBJ databases">
        <authorList>
            <person name="Varghese N."/>
            <person name="Submissions S."/>
        </authorList>
    </citation>
    <scope>NUCLEOTIDE SEQUENCE [LARGE SCALE GENOMIC DNA]</scope>
    <source>
        <strain evidence="5">CGMCC 1.6474</strain>
    </source>
</reference>
<dbReference type="STRING" id="414703.SAMN04488125_10379"/>
<protein>
    <submittedName>
        <fullName evidence="4">TadE-like protein</fullName>
    </submittedName>
</protein>
<dbReference type="Pfam" id="PF07811">
    <property type="entry name" value="TadE"/>
    <property type="match status" value="1"/>
</dbReference>
<evidence type="ECO:0000256" key="1">
    <source>
        <dbReference type="SAM" id="MobiDB-lite"/>
    </source>
</evidence>
<name>A0A1I4B9E7_9HYPH</name>
<accession>A0A1I4B9E7</accession>
<evidence type="ECO:0000256" key="2">
    <source>
        <dbReference type="SAM" id="Phobius"/>
    </source>
</evidence>
<organism evidence="4 5">
    <name type="scientific">Methylorubrum salsuginis</name>
    <dbReference type="NCBI Taxonomy" id="414703"/>
    <lineage>
        <taxon>Bacteria</taxon>
        <taxon>Pseudomonadati</taxon>
        <taxon>Pseudomonadota</taxon>
        <taxon>Alphaproteobacteria</taxon>
        <taxon>Hyphomicrobiales</taxon>
        <taxon>Methylobacteriaceae</taxon>
        <taxon>Methylorubrum</taxon>
    </lineage>
</organism>
<evidence type="ECO:0000259" key="3">
    <source>
        <dbReference type="Pfam" id="PF07811"/>
    </source>
</evidence>
<keyword evidence="5" id="KW-1185">Reference proteome</keyword>
<feature type="domain" description="TadE-like" evidence="3">
    <location>
        <begin position="39"/>
        <end position="80"/>
    </location>
</feature>
<dbReference type="OrthoDB" id="7189296at2"/>